<evidence type="ECO:0000256" key="1">
    <source>
        <dbReference type="SAM" id="MobiDB-lite"/>
    </source>
</evidence>
<name>A0A1S7PNE9_9HYPH</name>
<dbReference type="STRING" id="1183432.AGR3A_Cc280003"/>
<reference evidence="3" key="1">
    <citation type="submission" date="2016-01" db="EMBL/GenBank/DDBJ databases">
        <authorList>
            <person name="Regsiter A."/>
            <person name="william w."/>
        </authorList>
    </citation>
    <scope>NUCLEOTIDE SEQUENCE [LARGE SCALE GENOMIC DNA]</scope>
    <source>
        <strain evidence="3">CFBP 6623</strain>
    </source>
</reference>
<proteinExistence type="predicted"/>
<evidence type="ECO:0000313" key="3">
    <source>
        <dbReference type="Proteomes" id="UP000191988"/>
    </source>
</evidence>
<dbReference type="AlphaFoldDB" id="A0A1S7PNE9"/>
<protein>
    <submittedName>
        <fullName evidence="2">Uncharacterized protein</fullName>
    </submittedName>
</protein>
<keyword evidence="3" id="KW-1185">Reference proteome</keyword>
<sequence length="58" mass="6728">MGQRRPNFAFGFGAIIFIRISEWYMKRKKTSRRRVDMHIQPHHAAISPSACARRAPSS</sequence>
<organism evidence="2 3">
    <name type="scientific">Agrobacterium tomkonis CFBP 6623</name>
    <dbReference type="NCBI Taxonomy" id="1183432"/>
    <lineage>
        <taxon>Bacteria</taxon>
        <taxon>Pseudomonadati</taxon>
        <taxon>Pseudomonadota</taxon>
        <taxon>Alphaproteobacteria</taxon>
        <taxon>Hyphomicrobiales</taxon>
        <taxon>Rhizobiaceae</taxon>
        <taxon>Rhizobium/Agrobacterium group</taxon>
        <taxon>Agrobacterium</taxon>
        <taxon>Agrobacterium tumefaciens complex</taxon>
    </lineage>
</organism>
<feature type="compositionally biased region" description="Low complexity" evidence="1">
    <location>
        <begin position="44"/>
        <end position="58"/>
    </location>
</feature>
<accession>A0A1S7PNE9</accession>
<dbReference type="Proteomes" id="UP000191988">
    <property type="component" value="Unassembled WGS sequence"/>
</dbReference>
<gene>
    <name evidence="2" type="ORF">AGR3A_Cc280003</name>
</gene>
<feature type="region of interest" description="Disordered" evidence="1">
    <location>
        <begin position="38"/>
        <end position="58"/>
    </location>
</feature>
<dbReference type="EMBL" id="FBWK01000021">
    <property type="protein sequence ID" value="CUX24092.1"/>
    <property type="molecule type" value="Genomic_DNA"/>
</dbReference>
<evidence type="ECO:0000313" key="2">
    <source>
        <dbReference type="EMBL" id="CUX24092.1"/>
    </source>
</evidence>